<dbReference type="Pfam" id="PF07244">
    <property type="entry name" value="POTRA"/>
    <property type="match status" value="4"/>
</dbReference>
<keyword evidence="3" id="KW-0812">Transmembrane</keyword>
<evidence type="ECO:0000313" key="9">
    <source>
        <dbReference type="EMBL" id="MBW3467871.1"/>
    </source>
</evidence>
<keyword evidence="10" id="KW-1185">Reference proteome</keyword>
<name>A0A951MEF3_9BACT</name>
<keyword evidence="4" id="KW-0732">Signal</keyword>
<accession>A0A951MEF3</accession>
<evidence type="ECO:0000256" key="6">
    <source>
        <dbReference type="ARBA" id="ARBA00023136"/>
    </source>
</evidence>
<dbReference type="Pfam" id="PF01103">
    <property type="entry name" value="Omp85"/>
    <property type="match status" value="1"/>
</dbReference>
<keyword evidence="5" id="KW-0677">Repeat</keyword>
<dbReference type="PIRSF" id="PIRSF006076">
    <property type="entry name" value="OM_assembly_OMP85"/>
    <property type="match status" value="1"/>
</dbReference>
<evidence type="ECO:0000256" key="2">
    <source>
        <dbReference type="ARBA" id="ARBA00022452"/>
    </source>
</evidence>
<dbReference type="AlphaFoldDB" id="A0A951MEF3"/>
<sequence>MKRSTIILFLLMMTGMAEAQIRLGQSRFQSARPVDIMELNYSKPQKFRIAEIKAVGLSTLDEVAVISLSGLRVDDQISVPGDAISGALKKLWGQGIIGDVKILVTKIEGDDIYLLLELTERPRFSRVEFSGVNKTQEGELKDKIKIRGRVVRDDVLATSQRNIRQYFVDKGFLNTEVKVLQERDTTLPNSVKIRFDVDRKSKVKINEVLVYGNEEIPDKRVKGKLKNTKEHPRLHFFREMASRITNTTPQTAKEAIVYRNPVTEEEIRRYINKNFKLNFFNASKFVAKDFREDKDNLISFYNSRGFRDAEILADSTYRHSDNTINVAISLEEGRKYYYRNITFVGNYLHEDEVLMSRLRIEKGDVYNKEKLQQRLNYDPQKGDDVSSLYQDDGYLFFNIDPVEVMVQGDSIDLEMRIFEGPQVTVNSVNIQGNERTSDHVVMREIRILPGQKFNRSLLVRTIRELSQLGYFDPEKIEPDMRPNFEDATVDITFILEERPNDQIELSGGWGGFFGFVGTVGLVFNNFSIKNIGDFSKWRPLPVGDGQKLSLRVQANGRTFQNYSVSLTEPWFGGKKPNALSFSFNHSVQRQIDFRDMTTVQGAFRITGATLGLSKRVTWPDDYFMVSHSLQYQVYDFDRFGEFFGLSYNTGRANSFTFNNTIARNNIDNPIYPRLGSNISLATSFTPPYATLNQNIDRESPDEERFNWLEYHKWMLDATFYTPVFGSSKWVISARTHMGFLGSYGERIGMIPLERFVLGGDGMNFNNFALGQEIIGLRGYENQAITPGSFERRQGISGVPFGGVVYNKHVMELRFLVSPNPSATIFLLGFAEAGNNWGSYADYNPYNLKKSAGVGARIFMPAFGLLGLDWGYGFDSLEDINPSLRGRSGAQFHFTIGQQFR</sequence>
<organism evidence="9 10">
    <name type="scientific">Arthrospiribacter ruber</name>
    <dbReference type="NCBI Taxonomy" id="2487934"/>
    <lineage>
        <taxon>Bacteria</taxon>
        <taxon>Pseudomonadati</taxon>
        <taxon>Bacteroidota</taxon>
        <taxon>Cytophagia</taxon>
        <taxon>Cytophagales</taxon>
        <taxon>Cyclobacteriaceae</taxon>
        <taxon>Arthrospiribacter</taxon>
    </lineage>
</organism>
<dbReference type="Proteomes" id="UP000727490">
    <property type="component" value="Unassembled WGS sequence"/>
</dbReference>
<dbReference type="PANTHER" id="PTHR12815:SF47">
    <property type="entry name" value="TRANSLOCATION AND ASSEMBLY MODULE SUBUNIT TAMA"/>
    <property type="match status" value="1"/>
</dbReference>
<dbReference type="PROSITE" id="PS51779">
    <property type="entry name" value="POTRA"/>
    <property type="match status" value="3"/>
</dbReference>
<reference evidence="9 10" key="1">
    <citation type="journal article" date="2020" name="Syst. Appl. Microbiol.">
        <title>Arthrospiribacter ruber gen. nov., sp. nov., a novel bacterium isolated from Arthrospira cultures.</title>
        <authorList>
            <person name="Waleron M."/>
            <person name="Misztak A."/>
            <person name="Waleron M.M."/>
            <person name="Furmaniak M."/>
            <person name="Mrozik A."/>
            <person name="Waleron K."/>
        </authorList>
    </citation>
    <scope>NUCLEOTIDE SEQUENCE [LARGE SCALE GENOMIC DNA]</scope>
    <source>
        <strain evidence="9 10">DPMB0001</strain>
    </source>
</reference>
<dbReference type="RefSeq" id="WP_219288324.1">
    <property type="nucleotide sequence ID" value="NZ_RPHB01000003.1"/>
</dbReference>
<keyword evidence="6" id="KW-0472">Membrane</keyword>
<feature type="domain" description="POTRA" evidence="8">
    <location>
        <begin position="423"/>
        <end position="498"/>
    </location>
</feature>
<keyword evidence="7" id="KW-0998">Cell outer membrane</keyword>
<comment type="caution">
    <text evidence="9">The sequence shown here is derived from an EMBL/GenBank/DDBJ whole genome shotgun (WGS) entry which is preliminary data.</text>
</comment>
<dbReference type="GO" id="GO:0019867">
    <property type="term" value="C:outer membrane"/>
    <property type="evidence" value="ECO:0007669"/>
    <property type="project" value="InterPro"/>
</dbReference>
<dbReference type="InterPro" id="IPR000184">
    <property type="entry name" value="Bac_surfAg_D15"/>
</dbReference>
<dbReference type="PANTHER" id="PTHR12815">
    <property type="entry name" value="SORTING AND ASSEMBLY MACHINERY SAMM50 PROTEIN FAMILY MEMBER"/>
    <property type="match status" value="1"/>
</dbReference>
<proteinExistence type="predicted"/>
<dbReference type="InterPro" id="IPR023707">
    <property type="entry name" value="OM_assembly_BamA"/>
</dbReference>
<dbReference type="InterPro" id="IPR010827">
    <property type="entry name" value="BamA/TamA_POTRA"/>
</dbReference>
<evidence type="ECO:0000256" key="1">
    <source>
        <dbReference type="ARBA" id="ARBA00004370"/>
    </source>
</evidence>
<feature type="domain" description="POTRA" evidence="8">
    <location>
        <begin position="47"/>
        <end position="121"/>
    </location>
</feature>
<gene>
    <name evidence="9" type="ORF">EGN73_08575</name>
</gene>
<dbReference type="InterPro" id="IPR039910">
    <property type="entry name" value="D15-like"/>
</dbReference>
<dbReference type="InterPro" id="IPR034746">
    <property type="entry name" value="POTRA"/>
</dbReference>
<comment type="subcellular location">
    <subcellularLocation>
        <location evidence="1">Membrane</location>
    </subcellularLocation>
</comment>
<evidence type="ECO:0000256" key="4">
    <source>
        <dbReference type="ARBA" id="ARBA00022729"/>
    </source>
</evidence>
<evidence type="ECO:0000256" key="5">
    <source>
        <dbReference type="ARBA" id="ARBA00022737"/>
    </source>
</evidence>
<dbReference type="EMBL" id="RPHB01000003">
    <property type="protein sequence ID" value="MBW3467871.1"/>
    <property type="molecule type" value="Genomic_DNA"/>
</dbReference>
<protein>
    <submittedName>
        <fullName evidence="9">Outer membrane protein assembly factor BamA</fullName>
    </submittedName>
</protein>
<feature type="domain" description="POTRA" evidence="8">
    <location>
        <begin position="336"/>
        <end position="420"/>
    </location>
</feature>
<evidence type="ECO:0000256" key="3">
    <source>
        <dbReference type="ARBA" id="ARBA00022692"/>
    </source>
</evidence>
<evidence type="ECO:0000256" key="7">
    <source>
        <dbReference type="ARBA" id="ARBA00023237"/>
    </source>
</evidence>
<keyword evidence="2" id="KW-1134">Transmembrane beta strand</keyword>
<evidence type="ECO:0000259" key="8">
    <source>
        <dbReference type="PROSITE" id="PS51779"/>
    </source>
</evidence>
<evidence type="ECO:0000313" key="10">
    <source>
        <dbReference type="Proteomes" id="UP000727490"/>
    </source>
</evidence>